<protein>
    <submittedName>
        <fullName evidence="1">Uncharacterized protein</fullName>
    </submittedName>
</protein>
<dbReference type="InParanoid" id="A0A0V1AZX3"/>
<evidence type="ECO:0000313" key="2">
    <source>
        <dbReference type="Proteomes" id="UP000054776"/>
    </source>
</evidence>
<keyword evidence="2" id="KW-1185">Reference proteome</keyword>
<dbReference type="AlphaFoldDB" id="A0A0V1AZX3"/>
<sequence>MCLPPDVEKRGSIFIYIPGGWKNSQMSCQAQFDSSNVQLAIGNFTFTH</sequence>
<comment type="caution">
    <text evidence="1">The sequence shown here is derived from an EMBL/GenBank/DDBJ whole genome shotgun (WGS) entry which is preliminary data.</text>
</comment>
<reference evidence="1 2" key="1">
    <citation type="submission" date="2015-01" db="EMBL/GenBank/DDBJ databases">
        <title>Evolution of Trichinella species and genotypes.</title>
        <authorList>
            <person name="Korhonen P.K."/>
            <person name="Edoardo P."/>
            <person name="Giuseppe L.R."/>
            <person name="Gasser R.B."/>
        </authorList>
    </citation>
    <scope>NUCLEOTIDE SEQUENCE [LARGE SCALE GENOMIC DNA]</scope>
    <source>
        <strain evidence="1">ISS3</strain>
    </source>
</reference>
<name>A0A0V1AZX3_TRISP</name>
<organism evidence="1 2">
    <name type="scientific">Trichinella spiralis</name>
    <name type="common">Trichina worm</name>
    <dbReference type="NCBI Taxonomy" id="6334"/>
    <lineage>
        <taxon>Eukaryota</taxon>
        <taxon>Metazoa</taxon>
        <taxon>Ecdysozoa</taxon>
        <taxon>Nematoda</taxon>
        <taxon>Enoplea</taxon>
        <taxon>Dorylaimia</taxon>
        <taxon>Trichinellida</taxon>
        <taxon>Trichinellidae</taxon>
        <taxon>Trichinella</taxon>
    </lineage>
</organism>
<gene>
    <name evidence="1" type="ORF">T01_10192</name>
</gene>
<accession>A0A0V1AZX3</accession>
<proteinExistence type="predicted"/>
<dbReference type="EMBL" id="JYDH01000146">
    <property type="protein sequence ID" value="KRY30249.1"/>
    <property type="molecule type" value="Genomic_DNA"/>
</dbReference>
<evidence type="ECO:0000313" key="1">
    <source>
        <dbReference type="EMBL" id="KRY30249.1"/>
    </source>
</evidence>
<dbReference type="STRING" id="6334.A0A0V1AZX3"/>
<dbReference type="Proteomes" id="UP000054776">
    <property type="component" value="Unassembled WGS sequence"/>
</dbReference>